<comment type="caution">
    <text evidence="1">The sequence shown here is derived from an EMBL/GenBank/DDBJ whole genome shotgun (WGS) entry which is preliminary data.</text>
</comment>
<name>A0A420DQF7_9RHOB</name>
<evidence type="ECO:0000313" key="2">
    <source>
        <dbReference type="Proteomes" id="UP000284407"/>
    </source>
</evidence>
<proteinExistence type="predicted"/>
<dbReference type="AlphaFoldDB" id="A0A420DQF7"/>
<reference evidence="1 2" key="1">
    <citation type="submission" date="2018-09" db="EMBL/GenBank/DDBJ databases">
        <title>Genomic Encyclopedia of Archaeal and Bacterial Type Strains, Phase II (KMG-II): from individual species to whole genera.</title>
        <authorList>
            <person name="Goeker M."/>
        </authorList>
    </citation>
    <scope>NUCLEOTIDE SEQUENCE [LARGE SCALE GENOMIC DNA]</scope>
    <source>
        <strain evidence="1 2">DSM 11458</strain>
    </source>
</reference>
<evidence type="ECO:0000313" key="1">
    <source>
        <dbReference type="EMBL" id="RKE96516.1"/>
    </source>
</evidence>
<keyword evidence="2" id="KW-1185">Reference proteome</keyword>
<dbReference type="EMBL" id="RAQK01000001">
    <property type="protein sequence ID" value="RKE96516.1"/>
    <property type="molecule type" value="Genomic_DNA"/>
</dbReference>
<dbReference type="Proteomes" id="UP000284407">
    <property type="component" value="Unassembled WGS sequence"/>
</dbReference>
<sequence>MLKSLFSFALEAISIFIQCSRFLVANHSSGLPLPTAERYQALDYENDVPLVVKEKAALERAASFRTVKFNSR</sequence>
<gene>
    <name evidence="1" type="ORF">C8N30_1077</name>
</gene>
<accession>A0A420DQF7</accession>
<protein>
    <submittedName>
        <fullName evidence="1">Uncharacterized protein</fullName>
    </submittedName>
</protein>
<organism evidence="1 2">
    <name type="scientific">Sulfitobacter guttiformis</name>
    <dbReference type="NCBI Taxonomy" id="74349"/>
    <lineage>
        <taxon>Bacteria</taxon>
        <taxon>Pseudomonadati</taxon>
        <taxon>Pseudomonadota</taxon>
        <taxon>Alphaproteobacteria</taxon>
        <taxon>Rhodobacterales</taxon>
        <taxon>Roseobacteraceae</taxon>
        <taxon>Sulfitobacter</taxon>
    </lineage>
</organism>